<accession>A0A8E0RYT4</accession>
<feature type="region of interest" description="Disordered" evidence="1">
    <location>
        <begin position="1"/>
        <end position="26"/>
    </location>
</feature>
<dbReference type="OrthoDB" id="206969at2759"/>
<feature type="region of interest" description="Disordered" evidence="1">
    <location>
        <begin position="79"/>
        <end position="117"/>
    </location>
</feature>
<dbReference type="GO" id="GO:0005634">
    <property type="term" value="C:nucleus"/>
    <property type="evidence" value="ECO:0007669"/>
    <property type="project" value="TreeGrafter"/>
</dbReference>
<feature type="region of interest" description="Disordered" evidence="1">
    <location>
        <begin position="139"/>
        <end position="195"/>
    </location>
</feature>
<dbReference type="AlphaFoldDB" id="A0A8E0RYT4"/>
<gene>
    <name evidence="2" type="ORF">FBUS_00220</name>
</gene>
<feature type="compositionally biased region" description="Acidic residues" evidence="1">
    <location>
        <begin position="83"/>
        <end position="93"/>
    </location>
</feature>
<sequence>MAIVAYDSSSDEELNDGASETENQKSVEWISRKNVNTASESNDVVEPEYQMRVPKSAKGVVATDLKSFKSKSGRILLSVPSLDELDSSDENSDDDRKLTRNCRSKKPGFESTSQSTSLLSLLPPTRALIVREGTKPMIPHQLAVKRPPSSKVPPQAAEVSKGTLDDDTWDDSINTSNQDDDDDTAEESSGSFFSFYQPAPEDAQAVAGVRRAAVSSVINSVLTADSSSASEQSTEKVNSAFLPASHPVKPAICTPSLCPIEPSILESLDVSRPLQSEQEASDNEDRCYWSDQTFVPGPERKRARLHLPDVRGTIPVDELLSTSNQVIREVSQDDLTSGASLELMKSVTADESQYVSKRAHEDNDPGKLAHRKHQITWLAFQAQENEIELEKRWAEARRNKASNRAKYGF</sequence>
<evidence type="ECO:0000313" key="2">
    <source>
        <dbReference type="EMBL" id="KAA0191933.1"/>
    </source>
</evidence>
<dbReference type="InterPro" id="IPR018800">
    <property type="entry name" value="PRCC"/>
</dbReference>
<name>A0A8E0RYT4_9TREM</name>
<protein>
    <submittedName>
        <fullName evidence="2">General transcription factor II-I repeat domain-containing protein 2</fullName>
    </submittedName>
</protein>
<reference evidence="2" key="1">
    <citation type="submission" date="2019-05" db="EMBL/GenBank/DDBJ databases">
        <title>Annotation for the trematode Fasciolopsis buski.</title>
        <authorList>
            <person name="Choi Y.-J."/>
        </authorList>
    </citation>
    <scope>NUCLEOTIDE SEQUENCE</scope>
    <source>
        <strain evidence="2">HT</strain>
        <tissue evidence="2">Whole worm</tissue>
    </source>
</reference>
<evidence type="ECO:0000313" key="3">
    <source>
        <dbReference type="Proteomes" id="UP000728185"/>
    </source>
</evidence>
<dbReference type="EMBL" id="LUCM01006023">
    <property type="protein sequence ID" value="KAA0191933.1"/>
    <property type="molecule type" value="Genomic_DNA"/>
</dbReference>
<dbReference type="PANTHER" id="PTHR13621">
    <property type="entry name" value="PROLINE-RICH PROTEIN PRCC"/>
    <property type="match status" value="1"/>
</dbReference>
<dbReference type="Proteomes" id="UP000728185">
    <property type="component" value="Unassembled WGS sequence"/>
</dbReference>
<organism evidence="2 3">
    <name type="scientific">Fasciolopsis buskii</name>
    <dbReference type="NCBI Taxonomy" id="27845"/>
    <lineage>
        <taxon>Eukaryota</taxon>
        <taxon>Metazoa</taxon>
        <taxon>Spiralia</taxon>
        <taxon>Lophotrochozoa</taxon>
        <taxon>Platyhelminthes</taxon>
        <taxon>Trematoda</taxon>
        <taxon>Digenea</taxon>
        <taxon>Plagiorchiida</taxon>
        <taxon>Echinostomata</taxon>
        <taxon>Echinostomatoidea</taxon>
        <taxon>Fasciolidae</taxon>
        <taxon>Fasciolopsis</taxon>
    </lineage>
</organism>
<proteinExistence type="predicted"/>
<comment type="caution">
    <text evidence="2">The sequence shown here is derived from an EMBL/GenBank/DDBJ whole genome shotgun (WGS) entry which is preliminary data.</text>
</comment>
<dbReference type="PANTHER" id="PTHR13621:SF2">
    <property type="entry name" value="PROLINE-RICH PROTEIN PRCC"/>
    <property type="match status" value="1"/>
</dbReference>
<keyword evidence="3" id="KW-1185">Reference proteome</keyword>
<dbReference type="Pfam" id="PF10253">
    <property type="entry name" value="PRCC"/>
    <property type="match status" value="1"/>
</dbReference>
<evidence type="ECO:0000256" key="1">
    <source>
        <dbReference type="SAM" id="MobiDB-lite"/>
    </source>
</evidence>